<sequence length="158" mass="17188">MIADRVISDSQSPQPSLPNYSLHNLEQPLANVTSDKGAIYADVVDRQTLETSESLNLQQSPPPSKESRRQKRKIKQANKLAFPGADDDETPLRQIGRGLLTIVVTPIAFAGMGIYAIGLIIEGTGTTLKGIGSIGRRAYALPRRKRQSKSESDESSTQ</sequence>
<keyword evidence="2" id="KW-1185">Reference proteome</keyword>
<organism evidence="1 2">
    <name type="scientific">Psilocybe cubensis</name>
    <name type="common">Psychedelic mushroom</name>
    <name type="synonym">Stropharia cubensis</name>
    <dbReference type="NCBI Taxonomy" id="181762"/>
    <lineage>
        <taxon>Eukaryota</taxon>
        <taxon>Fungi</taxon>
        <taxon>Dikarya</taxon>
        <taxon>Basidiomycota</taxon>
        <taxon>Agaricomycotina</taxon>
        <taxon>Agaricomycetes</taxon>
        <taxon>Agaricomycetidae</taxon>
        <taxon>Agaricales</taxon>
        <taxon>Agaricineae</taxon>
        <taxon>Strophariaceae</taxon>
        <taxon>Psilocybe</taxon>
    </lineage>
</organism>
<evidence type="ECO:0000313" key="1">
    <source>
        <dbReference type="EMBL" id="KAH9476807.1"/>
    </source>
</evidence>
<protein>
    <submittedName>
        <fullName evidence="1">Uncharacterized protein</fullName>
    </submittedName>
</protein>
<proteinExistence type="predicted"/>
<dbReference type="EMBL" id="JAFIQS020000010">
    <property type="protein sequence ID" value="KAH9476807.1"/>
    <property type="molecule type" value="Genomic_DNA"/>
</dbReference>
<accession>A0ACB8GN34</accession>
<comment type="caution">
    <text evidence="1">The sequence shown here is derived from an EMBL/GenBank/DDBJ whole genome shotgun (WGS) entry which is preliminary data.</text>
</comment>
<dbReference type="Proteomes" id="UP000664032">
    <property type="component" value="Unassembled WGS sequence"/>
</dbReference>
<name>A0ACB8GN34_PSICU</name>
<evidence type="ECO:0000313" key="2">
    <source>
        <dbReference type="Proteomes" id="UP000664032"/>
    </source>
</evidence>
<gene>
    <name evidence="1" type="ORF">JR316_0010722</name>
</gene>
<reference evidence="1" key="1">
    <citation type="submission" date="2021-10" db="EMBL/GenBank/DDBJ databases">
        <title>Psilocybe cubensis genome.</title>
        <authorList>
            <person name="Mckernan K.J."/>
            <person name="Crawford S."/>
            <person name="Trippe A."/>
            <person name="Kane L.T."/>
            <person name="Mclaughlin S."/>
        </authorList>
    </citation>
    <scope>NUCLEOTIDE SEQUENCE</scope>
    <source>
        <strain evidence="1">MGC-MH-2018</strain>
    </source>
</reference>